<reference evidence="11" key="1">
    <citation type="submission" date="2017-11" db="EMBL/GenBank/DDBJ databases">
        <title>Phenotypic and genomic properties of facultatively anaerobic sulfur-reducing natronoarchaea from hypersaline soda lakes.</title>
        <authorList>
            <person name="Sorokin D.Y."/>
            <person name="Kublanov I.V."/>
            <person name="Roman P."/>
            <person name="Sinninghe Damste J.S."/>
            <person name="Golyshin P.N."/>
            <person name="Rojo D."/>
            <person name="Ciordia S."/>
            <person name="Mena M.D.C."/>
            <person name="Ferrer M."/>
            <person name="Messina E."/>
            <person name="Smedile F."/>
            <person name="La Spada G."/>
            <person name="La Cono V."/>
            <person name="Yakimov M.M."/>
        </authorList>
    </citation>
    <scope>NUCLEOTIDE SEQUENCE [LARGE SCALE GENOMIC DNA]</scope>
    <source>
        <strain evidence="11">AArc-Sl</strain>
    </source>
</reference>
<feature type="active site" description="Proton acceptor" evidence="7">
    <location>
        <position position="73"/>
    </location>
</feature>
<evidence type="ECO:0000256" key="2">
    <source>
        <dbReference type="ARBA" id="ARBA00023229"/>
    </source>
</evidence>
<dbReference type="GeneID" id="37878129"/>
<evidence type="ECO:0000256" key="8">
    <source>
        <dbReference type="SAM" id="MobiDB-lite"/>
    </source>
</evidence>
<protein>
    <recommendedName>
        <fullName evidence="7">Phosphomevalonate dehydratase small subunit</fullName>
        <shortName evidence="7">PMDh small subunit</shortName>
        <shortName evidence="7">PMDh-S</shortName>
        <ecNumber evidence="7">4.2.1.182</ecNumber>
    </recommendedName>
</protein>
<organism evidence="10 11">
    <name type="scientific">Halalkaliarchaeum desulfuricum</name>
    <dbReference type="NCBI Taxonomy" id="2055893"/>
    <lineage>
        <taxon>Archaea</taxon>
        <taxon>Methanobacteriati</taxon>
        <taxon>Methanobacteriota</taxon>
        <taxon>Stenosarchaea group</taxon>
        <taxon>Halobacteria</taxon>
        <taxon>Halobacteriales</taxon>
        <taxon>Haloferacaceae</taxon>
        <taxon>Halalkaliarchaeum</taxon>
    </lineage>
</organism>
<dbReference type="PANTHER" id="PTHR36577">
    <property type="entry name" value="DUF521 DOMAIN PROTEIN (AFU_ORTHOLOGUE AFUA_6G00490)"/>
    <property type="match status" value="1"/>
</dbReference>
<evidence type="ECO:0000256" key="5">
    <source>
        <dbReference type="ARBA" id="ARBA00045299"/>
    </source>
</evidence>
<evidence type="ECO:0000256" key="3">
    <source>
        <dbReference type="ARBA" id="ARBA00023239"/>
    </source>
</evidence>
<evidence type="ECO:0000256" key="7">
    <source>
        <dbReference type="HAMAP-Rule" id="MF_00078"/>
    </source>
</evidence>
<dbReference type="Pfam" id="PF01989">
    <property type="entry name" value="AcnX_swivel_put"/>
    <property type="match status" value="1"/>
</dbReference>
<dbReference type="InterPro" id="IPR012016">
    <property type="entry name" value="PMDh-S-like"/>
</dbReference>
<dbReference type="SUPFAM" id="SSF52016">
    <property type="entry name" value="LeuD/IlvD-like"/>
    <property type="match status" value="1"/>
</dbReference>
<dbReference type="InterPro" id="IPR020794">
    <property type="entry name" value="PMDh_S"/>
</dbReference>
<keyword evidence="3 7" id="KW-0456">Lyase</keyword>
<dbReference type="Gene3D" id="3.50.30.10">
    <property type="entry name" value="Phosphohistidine domain"/>
    <property type="match status" value="1"/>
</dbReference>
<evidence type="ECO:0000256" key="6">
    <source>
        <dbReference type="ARBA" id="ARBA00046520"/>
    </source>
</evidence>
<dbReference type="RefSeq" id="WP_119817930.1">
    <property type="nucleotide sequence ID" value="NZ_CP025066.1"/>
</dbReference>
<dbReference type="HAMAP" id="MF_00078">
    <property type="entry name" value="PMDh_S"/>
    <property type="match status" value="1"/>
</dbReference>
<comment type="similarity">
    <text evidence="7">Belongs to the AcnX type II small subunit family.</text>
</comment>
<dbReference type="EMBL" id="CP025066">
    <property type="protein sequence ID" value="AUX09400.1"/>
    <property type="molecule type" value="Genomic_DNA"/>
</dbReference>
<dbReference type="InterPro" id="IPR002840">
    <property type="entry name" value="PMDh-S-like_dom"/>
</dbReference>
<dbReference type="PANTHER" id="PTHR36577:SF3">
    <property type="entry name" value="DUF521 DOMAIN PROTEIN (AFU_ORTHOLOGUE AFUA_6G00490)"/>
    <property type="match status" value="1"/>
</dbReference>
<keyword evidence="11" id="KW-1185">Reference proteome</keyword>
<dbReference type="KEGG" id="hdf:AArcSl_1772"/>
<evidence type="ECO:0000313" key="11">
    <source>
        <dbReference type="Proteomes" id="UP000263012"/>
    </source>
</evidence>
<dbReference type="PIRSF" id="PIRSF004966">
    <property type="entry name" value="UCP004966"/>
    <property type="match status" value="1"/>
</dbReference>
<sequence length="147" mass="15337">MTGETDDRVTEEAIDGRAITDGRGEGEVLRSSEPVSFYGAVDLSTGEFIEEGHELEGHNVAGKVLVFPRGKGSTVGSYVLYGLAKNGVAPAAILNEETETIVATGAILGEIPCMDSLSAPLSSLPEGERVVVDADAERVLVDGCEVE</sequence>
<dbReference type="GO" id="GO:0016836">
    <property type="term" value="F:hydro-lyase activity"/>
    <property type="evidence" value="ECO:0007669"/>
    <property type="project" value="UniProtKB-UniRule"/>
</dbReference>
<accession>A0A343TJX8</accession>
<feature type="domain" description="Phosphomevalonate dehydratase small subunit-like" evidence="9">
    <location>
        <begin position="35"/>
        <end position="114"/>
    </location>
</feature>
<evidence type="ECO:0000259" key="9">
    <source>
        <dbReference type="Pfam" id="PF01989"/>
    </source>
</evidence>
<evidence type="ECO:0000256" key="1">
    <source>
        <dbReference type="ARBA" id="ARBA00005092"/>
    </source>
</evidence>
<feature type="region of interest" description="Disordered" evidence="8">
    <location>
        <begin position="1"/>
        <end position="27"/>
    </location>
</feature>
<name>A0A343TJX8_9EURY</name>
<dbReference type="OrthoDB" id="18062at2157"/>
<evidence type="ECO:0000256" key="4">
    <source>
        <dbReference type="ARBA" id="ARBA00045120"/>
    </source>
</evidence>
<dbReference type="GO" id="GO:0019287">
    <property type="term" value="P:isopentenyl diphosphate biosynthetic process, mevalonate pathway"/>
    <property type="evidence" value="ECO:0007669"/>
    <property type="project" value="UniProtKB-UniRule"/>
</dbReference>
<dbReference type="EC" id="4.2.1.182" evidence="7"/>
<evidence type="ECO:0000313" key="10">
    <source>
        <dbReference type="EMBL" id="AUX09400.1"/>
    </source>
</evidence>
<comment type="pathway">
    <text evidence="1 7">Isoprenoid biosynthesis; isopentenyl diphosphate biosynthesis via mevalonate pathway.</text>
</comment>
<comment type="catalytic activity">
    <reaction evidence="4">
        <text>(R)-5-phosphomevalonate = (2E)-3-methyl-5-phosphooxypent-2-enoate + H2O</text>
        <dbReference type="Rhea" id="RHEA:78975"/>
        <dbReference type="ChEBI" id="CHEBI:15377"/>
        <dbReference type="ChEBI" id="CHEBI:58146"/>
        <dbReference type="ChEBI" id="CHEBI:229665"/>
        <dbReference type="EC" id="4.2.1.182"/>
    </reaction>
    <physiologicalReaction direction="left-to-right" evidence="4">
        <dbReference type="Rhea" id="RHEA:78976"/>
    </physiologicalReaction>
</comment>
<dbReference type="Proteomes" id="UP000263012">
    <property type="component" value="Chromosome"/>
</dbReference>
<comment type="function">
    <text evidence="5 7">Component of a hydro-lyase that catalyzes the dehydration of mevalonate 5-phosphate (MVA5P) to form trans-anhydromevalonate 5-phosphate (tAHMP). Involved in the archaeal mevalonate (MVA) pathway, which provides fundamental precursors for isoprenoid biosynthesis, such as isopentenyl diphosphate (IPP) and dimethylallyl diphosphate (DMAPP).</text>
</comment>
<proteinExistence type="inferred from homology"/>
<dbReference type="CDD" id="cd01356">
    <property type="entry name" value="AcnX_swivel"/>
    <property type="match status" value="1"/>
</dbReference>
<keyword evidence="2 7" id="KW-0414">Isoprene biosynthesis</keyword>
<gene>
    <name evidence="10" type="ORF">AArcSl_1772</name>
</gene>
<comment type="subunit">
    <text evidence="6 7">Heterodimer composed of a large subunit (PMDh-L) and a small subunit (PMDh-S).</text>
</comment>
<dbReference type="AlphaFoldDB" id="A0A343TJX8"/>